<comment type="subunit">
    <text evidence="1">Component of the Smc5-Smc6 complex.</text>
</comment>
<dbReference type="EC" id="2.3.2.27" evidence="1"/>
<accession>A0A250X9E6</accession>
<evidence type="ECO:0000313" key="4">
    <source>
        <dbReference type="Proteomes" id="UP000232323"/>
    </source>
</evidence>
<dbReference type="PANTHER" id="PTHR20973:SF0">
    <property type="entry name" value="NON-STRUCTURAL MAINTENANCE OF CHROMOSOMES ELEMENT 1 HOMOLOG"/>
    <property type="match status" value="1"/>
</dbReference>
<sequence length="272" mass="29407">MPKRSEGPVNIGANTSNPQQIPIRPVDKMAFIQAMMNSSVMKESAAKELIARIGGHVTEQGYTELISQANSDMGSAGFQLLTMKHPVDNIRYLGLINKDADEPSRLGSKLTVQQREYFKAVIECIARTEPGPFSSVSETELINLEVATTSLAPRPGRGSQQAGSSSQAVWDSTQAGPSTQVEDENTPPGGTQRAERSTQAGLGTQTTSQKVLSKQLRTSTLHALVNESWLSPSPDRSSHYCLGVRTLMELGDFLLNVEGLPEITKKGLEKLV</sequence>
<gene>
    <name evidence="3" type="ORF">CEUSTIGMA_g7156.t1</name>
</gene>
<evidence type="ECO:0000256" key="2">
    <source>
        <dbReference type="SAM" id="MobiDB-lite"/>
    </source>
</evidence>
<dbReference type="Pfam" id="PF07574">
    <property type="entry name" value="SMC_Nse1"/>
    <property type="match status" value="1"/>
</dbReference>
<feature type="compositionally biased region" description="Polar residues" evidence="2">
    <location>
        <begin position="169"/>
        <end position="180"/>
    </location>
</feature>
<comment type="subcellular location">
    <subcellularLocation>
        <location evidence="1">Nucleus</location>
    </subcellularLocation>
</comment>
<keyword evidence="1" id="KW-0833">Ubl conjugation pathway</keyword>
<dbReference type="Gene3D" id="1.10.10.10">
    <property type="entry name" value="Winged helix-like DNA-binding domain superfamily/Winged helix DNA-binding domain"/>
    <property type="match status" value="1"/>
</dbReference>
<dbReference type="InterPro" id="IPR011513">
    <property type="entry name" value="Nse1"/>
</dbReference>
<dbReference type="STRING" id="1157962.A0A250X9E6"/>
<keyword evidence="1" id="KW-0862">Zinc</keyword>
<keyword evidence="1" id="KW-0479">Metal-binding</keyword>
<keyword evidence="1" id="KW-0234">DNA repair</keyword>
<feature type="region of interest" description="Disordered" evidence="2">
    <location>
        <begin position="1"/>
        <end position="20"/>
    </location>
</feature>
<dbReference type="GO" id="GO:0000724">
    <property type="term" value="P:double-strand break repair via homologous recombination"/>
    <property type="evidence" value="ECO:0007669"/>
    <property type="project" value="TreeGrafter"/>
</dbReference>
<dbReference type="GO" id="GO:0061630">
    <property type="term" value="F:ubiquitin protein ligase activity"/>
    <property type="evidence" value="ECO:0007669"/>
    <property type="project" value="UniProtKB-EC"/>
</dbReference>
<dbReference type="Proteomes" id="UP000232323">
    <property type="component" value="Unassembled WGS sequence"/>
</dbReference>
<dbReference type="GO" id="GO:0008270">
    <property type="term" value="F:zinc ion binding"/>
    <property type="evidence" value="ECO:0007669"/>
    <property type="project" value="UniProtKB-KW"/>
</dbReference>
<evidence type="ECO:0000313" key="3">
    <source>
        <dbReference type="EMBL" id="GAX79715.1"/>
    </source>
</evidence>
<feature type="compositionally biased region" description="Low complexity" evidence="2">
    <location>
        <begin position="158"/>
        <end position="168"/>
    </location>
</feature>
<keyword evidence="1" id="KW-0808">Transferase</keyword>
<keyword evidence="1" id="KW-0539">Nucleus</keyword>
<dbReference type="Gene3D" id="3.90.1150.220">
    <property type="match status" value="1"/>
</dbReference>
<comment type="similarity">
    <text evidence="1">Belongs to the NSE1 family.</text>
</comment>
<dbReference type="GO" id="GO:0005634">
    <property type="term" value="C:nucleus"/>
    <property type="evidence" value="ECO:0007669"/>
    <property type="project" value="UniProtKB-SubCell"/>
</dbReference>
<comment type="catalytic activity">
    <reaction evidence="1">
        <text>S-ubiquitinyl-[E2 ubiquitin-conjugating enzyme]-L-cysteine + [acceptor protein]-L-lysine = [E2 ubiquitin-conjugating enzyme]-L-cysteine + N(6)-ubiquitinyl-[acceptor protein]-L-lysine.</text>
        <dbReference type="EC" id="2.3.2.27"/>
    </reaction>
</comment>
<keyword evidence="1" id="KW-0863">Zinc-finger</keyword>
<dbReference type="InterPro" id="IPR036388">
    <property type="entry name" value="WH-like_DNA-bd_sf"/>
</dbReference>
<feature type="region of interest" description="Disordered" evidence="2">
    <location>
        <begin position="149"/>
        <end position="213"/>
    </location>
</feature>
<proteinExistence type="inferred from homology"/>
<protein>
    <recommendedName>
        <fullName evidence="1">Non-structural maintenance of chromosomes element 1 homolog</fullName>
        <ecNumber evidence="1">2.3.2.27</ecNumber>
    </recommendedName>
</protein>
<dbReference type="GO" id="GO:0030915">
    <property type="term" value="C:Smc5-Smc6 complex"/>
    <property type="evidence" value="ECO:0007669"/>
    <property type="project" value="UniProtKB-UniRule"/>
</dbReference>
<dbReference type="EMBL" id="BEGY01000045">
    <property type="protein sequence ID" value="GAX79715.1"/>
    <property type="molecule type" value="Genomic_DNA"/>
</dbReference>
<keyword evidence="1" id="KW-0233">DNA recombination</keyword>
<comment type="caution">
    <text evidence="3">The sequence shown here is derived from an EMBL/GenBank/DDBJ whole genome shotgun (WGS) entry which is preliminary data.</text>
</comment>
<dbReference type="AlphaFoldDB" id="A0A250X9E6"/>
<reference evidence="3 4" key="1">
    <citation type="submission" date="2017-08" db="EMBL/GenBank/DDBJ databases">
        <title>Acidophilic green algal genome provides insights into adaptation to an acidic environment.</title>
        <authorList>
            <person name="Hirooka S."/>
            <person name="Hirose Y."/>
            <person name="Kanesaki Y."/>
            <person name="Higuchi S."/>
            <person name="Fujiwara T."/>
            <person name="Onuma R."/>
            <person name="Era A."/>
            <person name="Ohbayashi R."/>
            <person name="Uzuka A."/>
            <person name="Nozaki H."/>
            <person name="Yoshikawa H."/>
            <person name="Miyagishima S.Y."/>
        </authorList>
    </citation>
    <scope>NUCLEOTIDE SEQUENCE [LARGE SCALE GENOMIC DNA]</scope>
    <source>
        <strain evidence="3 4">NIES-2499</strain>
    </source>
</reference>
<feature type="compositionally biased region" description="Polar residues" evidence="2">
    <location>
        <begin position="197"/>
        <end position="213"/>
    </location>
</feature>
<dbReference type="PANTHER" id="PTHR20973">
    <property type="entry name" value="NON-SMC ELEMENT 1-RELATED"/>
    <property type="match status" value="1"/>
</dbReference>
<keyword evidence="1" id="KW-0227">DNA damage</keyword>
<keyword evidence="4" id="KW-1185">Reference proteome</keyword>
<organism evidence="3 4">
    <name type="scientific">Chlamydomonas eustigma</name>
    <dbReference type="NCBI Taxonomy" id="1157962"/>
    <lineage>
        <taxon>Eukaryota</taxon>
        <taxon>Viridiplantae</taxon>
        <taxon>Chlorophyta</taxon>
        <taxon>core chlorophytes</taxon>
        <taxon>Chlorophyceae</taxon>
        <taxon>CS clade</taxon>
        <taxon>Chlamydomonadales</taxon>
        <taxon>Chlamydomonadaceae</taxon>
        <taxon>Chlamydomonas</taxon>
    </lineage>
</organism>
<name>A0A250X9E6_9CHLO</name>
<dbReference type="OrthoDB" id="185455at2759"/>
<evidence type="ECO:0000256" key="1">
    <source>
        <dbReference type="RuleBase" id="RU368018"/>
    </source>
</evidence>